<dbReference type="PANTHER" id="PTHR43130">
    <property type="entry name" value="ARAC-FAMILY TRANSCRIPTIONAL REGULATOR"/>
    <property type="match status" value="1"/>
</dbReference>
<dbReference type="InterPro" id="IPR029062">
    <property type="entry name" value="Class_I_gatase-like"/>
</dbReference>
<keyword evidence="4" id="KW-1185">Reference proteome</keyword>
<evidence type="ECO:0000259" key="2">
    <source>
        <dbReference type="Pfam" id="PF01965"/>
    </source>
</evidence>
<sequence length="216" mass="22861">MKLFQAYKLISALMLLASSEAFAHDMSSGNLKVAVLLFEGVEEIDYAGPIEAFGASGAKVFTVGQTKATVESVWGLKVTPDYEFSDAPEADVLVVPGGGIKAAWKNPMLLGWVKERAAKVKVVMSVCSGAFILGKAGLLDGIPATTTASLRSQLAAMFPTATVKDKRFVDAGKIITTAGLSAGIDGTLYLIERQSGKKQAEAAASYMEYDWKPSLN</sequence>
<keyword evidence="1" id="KW-0732">Signal</keyword>
<evidence type="ECO:0000313" key="4">
    <source>
        <dbReference type="Proteomes" id="UP000297729"/>
    </source>
</evidence>
<dbReference type="OrthoDB" id="9803764at2"/>
<feature type="domain" description="DJ-1/PfpI" evidence="2">
    <location>
        <begin position="32"/>
        <end position="191"/>
    </location>
</feature>
<evidence type="ECO:0000256" key="1">
    <source>
        <dbReference type="SAM" id="SignalP"/>
    </source>
</evidence>
<dbReference type="Proteomes" id="UP000297729">
    <property type="component" value="Unassembled WGS sequence"/>
</dbReference>
<protein>
    <submittedName>
        <fullName evidence="3">DJ-1/PfpI family protein</fullName>
    </submittedName>
</protein>
<dbReference type="PANTHER" id="PTHR43130:SF3">
    <property type="entry name" value="HTH-TYPE TRANSCRIPTIONAL REGULATOR RV1931C"/>
    <property type="match status" value="1"/>
</dbReference>
<dbReference type="CDD" id="cd03139">
    <property type="entry name" value="GATase1_PfpI_2"/>
    <property type="match status" value="1"/>
</dbReference>
<evidence type="ECO:0000313" key="3">
    <source>
        <dbReference type="EMBL" id="TFW28414.1"/>
    </source>
</evidence>
<dbReference type="EMBL" id="SPVG01000054">
    <property type="protein sequence ID" value="TFW28414.1"/>
    <property type="molecule type" value="Genomic_DNA"/>
</dbReference>
<organism evidence="3 4">
    <name type="scientific">Duganella callida</name>
    <dbReference type="NCBI Taxonomy" id="2561932"/>
    <lineage>
        <taxon>Bacteria</taxon>
        <taxon>Pseudomonadati</taxon>
        <taxon>Pseudomonadota</taxon>
        <taxon>Betaproteobacteria</taxon>
        <taxon>Burkholderiales</taxon>
        <taxon>Oxalobacteraceae</taxon>
        <taxon>Telluria group</taxon>
        <taxon>Duganella</taxon>
    </lineage>
</organism>
<accession>A0A4Y9ST63</accession>
<dbReference type="Gene3D" id="3.40.50.880">
    <property type="match status" value="1"/>
</dbReference>
<dbReference type="Pfam" id="PF01965">
    <property type="entry name" value="DJ-1_PfpI"/>
    <property type="match status" value="1"/>
</dbReference>
<dbReference type="InterPro" id="IPR052158">
    <property type="entry name" value="INH-QAR"/>
</dbReference>
<dbReference type="AlphaFoldDB" id="A0A4Y9ST63"/>
<dbReference type="RefSeq" id="WP_135200596.1">
    <property type="nucleotide sequence ID" value="NZ_SPVG01000054.1"/>
</dbReference>
<comment type="caution">
    <text evidence="3">The sequence shown here is derived from an EMBL/GenBank/DDBJ whole genome shotgun (WGS) entry which is preliminary data.</text>
</comment>
<proteinExistence type="predicted"/>
<feature type="signal peptide" evidence="1">
    <location>
        <begin position="1"/>
        <end position="23"/>
    </location>
</feature>
<name>A0A4Y9ST63_9BURK</name>
<feature type="chain" id="PRO_5021403559" evidence="1">
    <location>
        <begin position="24"/>
        <end position="216"/>
    </location>
</feature>
<gene>
    <name evidence="3" type="ORF">E4L98_05670</name>
</gene>
<reference evidence="3 4" key="1">
    <citation type="submission" date="2019-03" db="EMBL/GenBank/DDBJ databases">
        <title>Draft Genome Sequence of Duganella callidus sp. nov., a Novel Duganella Species Isolated from Cultivated Soil.</title>
        <authorList>
            <person name="Raths R."/>
            <person name="Peta V."/>
            <person name="Bucking H."/>
        </authorList>
    </citation>
    <scope>NUCLEOTIDE SEQUENCE [LARGE SCALE GENOMIC DNA]</scope>
    <source>
        <strain evidence="3 4">DN04</strain>
    </source>
</reference>
<dbReference type="SUPFAM" id="SSF52317">
    <property type="entry name" value="Class I glutamine amidotransferase-like"/>
    <property type="match status" value="1"/>
</dbReference>
<dbReference type="InterPro" id="IPR002818">
    <property type="entry name" value="DJ-1/PfpI"/>
</dbReference>